<keyword evidence="5" id="KW-0004">4Fe-4S</keyword>
<evidence type="ECO:0000256" key="9">
    <source>
        <dbReference type="ARBA" id="ARBA00023004"/>
    </source>
</evidence>
<keyword evidence="15" id="KW-1185">Reference proteome</keyword>
<dbReference type="STRING" id="937218.SAMN06297251_1215"/>
<evidence type="ECO:0000313" key="14">
    <source>
        <dbReference type="EMBL" id="SMD04599.1"/>
    </source>
</evidence>
<keyword evidence="8" id="KW-0378">Hydrolase</keyword>
<comment type="catalytic activity">
    <reaction evidence="1">
        <text>Hydrolyzes single-stranded DNA or mismatched double-stranded DNA and polynucleotides, releasing free uracil.</text>
        <dbReference type="EC" id="3.2.2.27"/>
    </reaction>
</comment>
<accession>A0A1W2E4A8</accession>
<evidence type="ECO:0000256" key="5">
    <source>
        <dbReference type="ARBA" id="ARBA00022485"/>
    </source>
</evidence>
<evidence type="ECO:0000256" key="2">
    <source>
        <dbReference type="ARBA" id="ARBA00006521"/>
    </source>
</evidence>
<evidence type="ECO:0000256" key="8">
    <source>
        <dbReference type="ARBA" id="ARBA00022801"/>
    </source>
</evidence>
<protein>
    <recommendedName>
        <fullName evidence="4">Type-4 uracil-DNA glycosylase</fullName>
        <ecNumber evidence="3">3.2.2.27</ecNumber>
    </recommendedName>
</protein>
<evidence type="ECO:0000313" key="15">
    <source>
        <dbReference type="Proteomes" id="UP000192656"/>
    </source>
</evidence>
<dbReference type="InterPro" id="IPR036895">
    <property type="entry name" value="Uracil-DNA_glycosylase-like_sf"/>
</dbReference>
<dbReference type="SMART" id="SM00987">
    <property type="entry name" value="UreE_C"/>
    <property type="match status" value="1"/>
</dbReference>
<evidence type="ECO:0000259" key="13">
    <source>
        <dbReference type="SMART" id="SM00986"/>
    </source>
</evidence>
<reference evidence="14 15" key="1">
    <citation type="submission" date="2017-04" db="EMBL/GenBank/DDBJ databases">
        <authorList>
            <person name="Afonso C.L."/>
            <person name="Miller P.J."/>
            <person name="Scott M.A."/>
            <person name="Spackman E."/>
            <person name="Goraichik I."/>
            <person name="Dimitrov K.M."/>
            <person name="Suarez D.L."/>
            <person name="Swayne D.E."/>
        </authorList>
    </citation>
    <scope>NUCLEOTIDE SEQUENCE [LARGE SCALE GENOMIC DNA]</scope>
    <source>
        <strain evidence="14 15">CGMCC 1.10972</strain>
    </source>
</reference>
<dbReference type="PANTHER" id="PTHR33693:SF1">
    <property type="entry name" value="TYPE-4 URACIL-DNA GLYCOSYLASE"/>
    <property type="match status" value="1"/>
</dbReference>
<evidence type="ECO:0000256" key="7">
    <source>
        <dbReference type="ARBA" id="ARBA00022763"/>
    </source>
</evidence>
<dbReference type="GO" id="GO:0006281">
    <property type="term" value="P:DNA repair"/>
    <property type="evidence" value="ECO:0007669"/>
    <property type="project" value="UniProtKB-KW"/>
</dbReference>
<keyword evidence="10" id="KW-0411">Iron-sulfur</keyword>
<feature type="region of interest" description="Disordered" evidence="12">
    <location>
        <begin position="49"/>
        <end position="104"/>
    </location>
</feature>
<name>A0A1W2E4A8_9HYPH</name>
<sequence>MSRGPDIDTPPSIETAAIALLEWYGEVGIDALLSEAPRDRFQETREAIAARGARQVSSAATARKEPSARLAPSREAARAPEEAQTRGAPPTPSPMGTGELPLGPDVALADARSRARSAQTLAELYEALASFEACGLKVTAKSCVFGNGREDADLMVIGEAPGRDEDISGEPFVGRSGRLLDRMLISIGIERADVRVTNTVPWRPPGNRPPTPAETAMCLPFLQRHIELVRPKILVCMGSPSAKAVLGAEEGIMRLRGKWLTYTMDLTPEGTIPATAMLHPAYLLRQPAQKRFAWRDLLALKLRLAGNGGD</sequence>
<evidence type="ECO:0000256" key="10">
    <source>
        <dbReference type="ARBA" id="ARBA00023014"/>
    </source>
</evidence>
<dbReference type="AlphaFoldDB" id="A0A1W2E4A8"/>
<keyword evidence="6" id="KW-0479">Metal-binding</keyword>
<organism evidence="14 15">
    <name type="scientific">Fulvimarina manganoxydans</name>
    <dbReference type="NCBI Taxonomy" id="937218"/>
    <lineage>
        <taxon>Bacteria</taxon>
        <taxon>Pseudomonadati</taxon>
        <taxon>Pseudomonadota</taxon>
        <taxon>Alphaproteobacteria</taxon>
        <taxon>Hyphomicrobiales</taxon>
        <taxon>Aurantimonadaceae</taxon>
        <taxon>Fulvimarina</taxon>
    </lineage>
</organism>
<feature type="compositionally biased region" description="Basic and acidic residues" evidence="12">
    <location>
        <begin position="75"/>
        <end position="84"/>
    </location>
</feature>
<keyword evidence="7" id="KW-0227">DNA damage</keyword>
<dbReference type="SUPFAM" id="SSF52141">
    <property type="entry name" value="Uracil-DNA glycosylase-like"/>
    <property type="match status" value="1"/>
</dbReference>
<evidence type="ECO:0000256" key="12">
    <source>
        <dbReference type="SAM" id="MobiDB-lite"/>
    </source>
</evidence>
<keyword evidence="9" id="KW-0408">Iron</keyword>
<comment type="similarity">
    <text evidence="2">Belongs to the uracil-DNA glycosylase (UDG) superfamily. Type 4 (UDGa) family.</text>
</comment>
<dbReference type="RefSeq" id="WP_084411914.1">
    <property type="nucleotide sequence ID" value="NZ_FWXR01000021.1"/>
</dbReference>
<evidence type="ECO:0000256" key="11">
    <source>
        <dbReference type="ARBA" id="ARBA00023204"/>
    </source>
</evidence>
<gene>
    <name evidence="14" type="ORF">SAMN06297251_1215</name>
</gene>
<dbReference type="InterPro" id="IPR005122">
    <property type="entry name" value="Uracil-DNA_glycosylase-like"/>
</dbReference>
<dbReference type="SMART" id="SM00986">
    <property type="entry name" value="UDG"/>
    <property type="match status" value="1"/>
</dbReference>
<dbReference type="CDD" id="cd10030">
    <property type="entry name" value="UDG-F4_TTUDGA_SPO1dp_like"/>
    <property type="match status" value="1"/>
</dbReference>
<evidence type="ECO:0000256" key="6">
    <source>
        <dbReference type="ARBA" id="ARBA00022723"/>
    </source>
</evidence>
<dbReference type="Gene3D" id="3.40.470.10">
    <property type="entry name" value="Uracil-DNA glycosylase-like domain"/>
    <property type="match status" value="1"/>
</dbReference>
<proteinExistence type="inferred from homology"/>
<dbReference type="GO" id="GO:0051539">
    <property type="term" value="F:4 iron, 4 sulfur cluster binding"/>
    <property type="evidence" value="ECO:0007669"/>
    <property type="project" value="UniProtKB-KW"/>
</dbReference>
<evidence type="ECO:0000256" key="3">
    <source>
        <dbReference type="ARBA" id="ARBA00012030"/>
    </source>
</evidence>
<evidence type="ECO:0000256" key="4">
    <source>
        <dbReference type="ARBA" id="ARBA00019403"/>
    </source>
</evidence>
<dbReference type="GO" id="GO:0046872">
    <property type="term" value="F:metal ion binding"/>
    <property type="evidence" value="ECO:0007669"/>
    <property type="project" value="UniProtKB-KW"/>
</dbReference>
<evidence type="ECO:0000256" key="1">
    <source>
        <dbReference type="ARBA" id="ARBA00001400"/>
    </source>
</evidence>
<dbReference type="NCBIfam" id="TIGR00758">
    <property type="entry name" value="UDG_fam4"/>
    <property type="match status" value="1"/>
</dbReference>
<dbReference type="InterPro" id="IPR005273">
    <property type="entry name" value="Ura-DNA_glyco_family4"/>
</dbReference>
<dbReference type="InterPro" id="IPR051536">
    <property type="entry name" value="UDG_Type-4/5"/>
</dbReference>
<keyword evidence="11" id="KW-0234">DNA repair</keyword>
<dbReference type="PANTHER" id="PTHR33693">
    <property type="entry name" value="TYPE-5 URACIL-DNA GLYCOSYLASE"/>
    <property type="match status" value="1"/>
</dbReference>
<dbReference type="OrthoDB" id="5290748at2"/>
<feature type="domain" description="Uracil-DNA glycosylase-like" evidence="13">
    <location>
        <begin position="145"/>
        <end position="298"/>
    </location>
</feature>
<dbReference type="EC" id="3.2.2.27" evidence="3"/>
<dbReference type="GO" id="GO:0004844">
    <property type="term" value="F:uracil DNA N-glycosylase activity"/>
    <property type="evidence" value="ECO:0007669"/>
    <property type="project" value="UniProtKB-EC"/>
</dbReference>
<dbReference type="Proteomes" id="UP000192656">
    <property type="component" value="Unassembled WGS sequence"/>
</dbReference>
<dbReference type="Pfam" id="PF03167">
    <property type="entry name" value="UDG"/>
    <property type="match status" value="1"/>
</dbReference>
<dbReference type="EMBL" id="FWXR01000021">
    <property type="protein sequence ID" value="SMD04599.1"/>
    <property type="molecule type" value="Genomic_DNA"/>
</dbReference>